<evidence type="ECO:0000256" key="3">
    <source>
        <dbReference type="ARBA" id="ARBA00022989"/>
    </source>
</evidence>
<sequence>MDCTCTKSVQVIPQPKVNEGAPILSLDTHSGEAIGFLGASTLGPALSGDLSTLFDVGGIVGGIAAGVVSDYTGMYATTCSVMLTFAAPMLFVYEKFGTNNLSVNIILLLIAGLLVNGPYALITTAVSAELGTHHSLQGNSKALATVTAIIDGTGSIDQITKGRAKVFDCGVNINAGRFPVPYDPPPWKQEKWIVVDGPSESRWRKAAALQPSGTIGVMEFPGINGNRIVE</sequence>
<protein>
    <submittedName>
        <fullName evidence="6">Uncharacterized protein</fullName>
    </submittedName>
</protein>
<evidence type="ECO:0000256" key="2">
    <source>
        <dbReference type="ARBA" id="ARBA00022692"/>
    </source>
</evidence>
<dbReference type="PANTHER" id="PTHR43184">
    <property type="entry name" value="MAJOR FACILITATOR SUPERFAMILY TRANSPORTER 16, ISOFORM B"/>
    <property type="match status" value="1"/>
</dbReference>
<accession>A0A7R9JVD3</accession>
<dbReference type="InterPro" id="IPR036259">
    <property type="entry name" value="MFS_trans_sf"/>
</dbReference>
<proteinExistence type="predicted"/>
<dbReference type="EMBL" id="OE840334">
    <property type="protein sequence ID" value="CAD7590126.1"/>
    <property type="molecule type" value="Genomic_DNA"/>
</dbReference>
<keyword evidence="4 5" id="KW-0472">Membrane</keyword>
<name>A0A7R9JVD3_TIMGE</name>
<keyword evidence="2 5" id="KW-0812">Transmembrane</keyword>
<comment type="subcellular location">
    <subcellularLocation>
        <location evidence="1">Membrane</location>
        <topology evidence="1">Multi-pass membrane protein</topology>
    </subcellularLocation>
</comment>
<organism evidence="6">
    <name type="scientific">Timema genevievae</name>
    <name type="common">Walking stick</name>
    <dbReference type="NCBI Taxonomy" id="629358"/>
    <lineage>
        <taxon>Eukaryota</taxon>
        <taxon>Metazoa</taxon>
        <taxon>Ecdysozoa</taxon>
        <taxon>Arthropoda</taxon>
        <taxon>Hexapoda</taxon>
        <taxon>Insecta</taxon>
        <taxon>Pterygota</taxon>
        <taxon>Neoptera</taxon>
        <taxon>Polyneoptera</taxon>
        <taxon>Phasmatodea</taxon>
        <taxon>Timematodea</taxon>
        <taxon>Timematoidea</taxon>
        <taxon>Timematidae</taxon>
        <taxon>Timema</taxon>
    </lineage>
</organism>
<evidence type="ECO:0000256" key="1">
    <source>
        <dbReference type="ARBA" id="ARBA00004141"/>
    </source>
</evidence>
<gene>
    <name evidence="6" type="ORF">TGEB3V08_LOCUS3994</name>
</gene>
<reference evidence="6" key="1">
    <citation type="submission" date="2020-11" db="EMBL/GenBank/DDBJ databases">
        <authorList>
            <person name="Tran Van P."/>
        </authorList>
    </citation>
    <scope>NUCLEOTIDE SEQUENCE</scope>
</reference>
<evidence type="ECO:0000313" key="6">
    <source>
        <dbReference type="EMBL" id="CAD7590126.1"/>
    </source>
</evidence>
<dbReference type="SUPFAM" id="SSF103473">
    <property type="entry name" value="MFS general substrate transporter"/>
    <property type="match status" value="1"/>
</dbReference>
<feature type="transmembrane region" description="Helical" evidence="5">
    <location>
        <begin position="105"/>
        <end position="126"/>
    </location>
</feature>
<keyword evidence="3 5" id="KW-1133">Transmembrane helix</keyword>
<dbReference type="GO" id="GO:0016020">
    <property type="term" value="C:membrane"/>
    <property type="evidence" value="ECO:0007669"/>
    <property type="project" value="UniProtKB-SubCell"/>
</dbReference>
<evidence type="ECO:0000256" key="4">
    <source>
        <dbReference type="ARBA" id="ARBA00023136"/>
    </source>
</evidence>
<dbReference type="AlphaFoldDB" id="A0A7R9JVD3"/>
<dbReference type="Gene3D" id="1.20.1250.20">
    <property type="entry name" value="MFS general substrate transporter like domains"/>
    <property type="match status" value="1"/>
</dbReference>
<feature type="transmembrane region" description="Helical" evidence="5">
    <location>
        <begin position="74"/>
        <end position="93"/>
    </location>
</feature>
<dbReference type="PANTHER" id="PTHR43184:SF12">
    <property type="entry name" value="SUGAR PHOSPHATE EXCHANGER 3"/>
    <property type="match status" value="1"/>
</dbReference>
<evidence type="ECO:0000256" key="5">
    <source>
        <dbReference type="SAM" id="Phobius"/>
    </source>
</evidence>